<proteinExistence type="predicted"/>
<dbReference type="SUPFAM" id="SSF52540">
    <property type="entry name" value="P-loop containing nucleoside triphosphate hydrolases"/>
    <property type="match status" value="1"/>
</dbReference>
<dbReference type="InterPro" id="IPR041685">
    <property type="entry name" value="AAA_GajA/Old/RecF-like"/>
</dbReference>
<evidence type="ECO:0000313" key="3">
    <source>
        <dbReference type="Proteomes" id="UP000598350"/>
    </source>
</evidence>
<evidence type="ECO:0000313" key="2">
    <source>
        <dbReference type="EMBL" id="MBD0851952.1"/>
    </source>
</evidence>
<keyword evidence="3" id="KW-1185">Reference proteome</keyword>
<feature type="domain" description="Endonuclease GajA/Old nuclease/RecF-like AAA" evidence="1">
    <location>
        <begin position="1"/>
        <end position="398"/>
    </location>
</feature>
<dbReference type="Proteomes" id="UP000598350">
    <property type="component" value="Unassembled WGS sequence"/>
</dbReference>
<dbReference type="CDD" id="cd00267">
    <property type="entry name" value="ABC_ATPase"/>
    <property type="match status" value="1"/>
</dbReference>
<sequence length="636" mass="72079">MKIKSIEIENYKSIESIVFPILSYGTGTNKSSTAVLVGVNESGKSNILEAIGYIATGFEEQDYSLICRKEAQENKEYVELWVRLEIENQKPYQDILLKEQPKLKSIIDKIKITDLTKNIYCGPEEDVATSISTLRLEDIPELHRFVVIEVNETINGKATKTKNIDLLTLEKTPKSKMSINTAKTLLKEGQKLLDKKLLETICSTTLEASINSKIPQIVFWKASEKYLINESIELTEFSTNPSSSIPLKNMFHIYGKKTQPEISECITLALGSPSKKAELVDSLSSVITKHVNRIWKEHKINVKVSIDGSKCQVHIEDKKVKYKYFTMNQRSDGFKQFVSLILSLSVETTNNSLKNQIILLDEPEVHLHPSGIRFMRDELLKIGKQNNVIIATHSHYMVDATTVDRHWVVQKDENTSIEQIDDSRTMVDEEVLSKAFGIDLMRELIPNNVFLVEGTGDKNLINHLFKLDKTNPSYTIKSAGGASKVYSIASLLAEEKILATIILDDDLEGRKIKKEIISKVKNPFSENNVLTLRDVLGGLPAYSTLEDLYPISYLSEVFKSEFGKELKLANGKPILSLIVSQEETLKGKNNKEKLDKFKTKITEGFIKKYRTFKSLEKECTLLINFSIKLKEKLNEI</sequence>
<dbReference type="Pfam" id="PF13175">
    <property type="entry name" value="AAA_15"/>
    <property type="match status" value="1"/>
</dbReference>
<dbReference type="PANTHER" id="PTHR43581:SF2">
    <property type="entry name" value="EXCINUCLEASE ATPASE SUBUNIT"/>
    <property type="match status" value="1"/>
</dbReference>
<reference evidence="2 3" key="1">
    <citation type="submission" date="2020-05" db="EMBL/GenBank/DDBJ databases">
        <title>The draft genome sequence of Maribacter arenosus CAU 1321.</title>
        <authorList>
            <person name="Mu L."/>
        </authorList>
    </citation>
    <scope>NUCLEOTIDE SEQUENCE [LARGE SCALE GENOMIC DNA]</scope>
    <source>
        <strain evidence="2 3">CAU 1321</strain>
    </source>
</reference>
<dbReference type="Gene3D" id="3.40.50.300">
    <property type="entry name" value="P-loop containing nucleotide triphosphate hydrolases"/>
    <property type="match status" value="1"/>
</dbReference>
<dbReference type="PANTHER" id="PTHR43581">
    <property type="entry name" value="ATP/GTP PHOSPHATASE"/>
    <property type="match status" value="1"/>
</dbReference>
<accession>A0ABR7VHD1</accession>
<dbReference type="InterPro" id="IPR027417">
    <property type="entry name" value="P-loop_NTPase"/>
</dbReference>
<dbReference type="RefSeq" id="WP_188315067.1">
    <property type="nucleotide sequence ID" value="NZ_JABTCG010000005.1"/>
</dbReference>
<protein>
    <submittedName>
        <fullName evidence="2">AAA family ATPase</fullName>
    </submittedName>
</protein>
<dbReference type="EMBL" id="JABTCG010000005">
    <property type="protein sequence ID" value="MBD0851952.1"/>
    <property type="molecule type" value="Genomic_DNA"/>
</dbReference>
<dbReference type="InterPro" id="IPR051396">
    <property type="entry name" value="Bact_Antivir_Def_Nuclease"/>
</dbReference>
<evidence type="ECO:0000259" key="1">
    <source>
        <dbReference type="Pfam" id="PF13175"/>
    </source>
</evidence>
<gene>
    <name evidence="2" type="ORF">HPE63_14820</name>
</gene>
<name>A0ABR7VHD1_9FLAO</name>
<organism evidence="2 3">
    <name type="scientific">Maribacter arenosus</name>
    <dbReference type="NCBI Taxonomy" id="1854708"/>
    <lineage>
        <taxon>Bacteria</taxon>
        <taxon>Pseudomonadati</taxon>
        <taxon>Bacteroidota</taxon>
        <taxon>Flavobacteriia</taxon>
        <taxon>Flavobacteriales</taxon>
        <taxon>Flavobacteriaceae</taxon>
        <taxon>Maribacter</taxon>
    </lineage>
</organism>
<comment type="caution">
    <text evidence="2">The sequence shown here is derived from an EMBL/GenBank/DDBJ whole genome shotgun (WGS) entry which is preliminary data.</text>
</comment>